<gene>
    <name evidence="2" type="ORF">BREV_BREV_03567</name>
</gene>
<feature type="region of interest" description="Disordered" evidence="1">
    <location>
        <begin position="375"/>
        <end position="395"/>
    </location>
</feature>
<evidence type="ECO:0000313" key="3">
    <source>
        <dbReference type="Proteomes" id="UP000289220"/>
    </source>
</evidence>
<dbReference type="EMBL" id="UXHF01000177">
    <property type="protein sequence ID" value="VDC49359.1"/>
    <property type="molecule type" value="Genomic_DNA"/>
</dbReference>
<accession>A0A7Z8Y1W6</accession>
<dbReference type="AntiFam" id="ANF00080">
    <property type="entry name" value="Shadow ORF (opposite dnaE)"/>
</dbReference>
<proteinExistence type="predicted"/>
<evidence type="ECO:0000256" key="1">
    <source>
        <dbReference type="SAM" id="MobiDB-lite"/>
    </source>
</evidence>
<comment type="caution">
    <text evidence="2">The sequence shown here is derived from an EMBL/GenBank/DDBJ whole genome shotgun (WGS) entry which is preliminary data.</text>
</comment>
<dbReference type="AlphaFoldDB" id="A0A7Z8Y1W6"/>
<protein>
    <submittedName>
        <fullName evidence="2">Uncharacterized protein</fullName>
    </submittedName>
</protein>
<organism evidence="2 3">
    <name type="scientific">Brevundimonas mediterranea</name>
    <dbReference type="NCBI Taxonomy" id="74329"/>
    <lineage>
        <taxon>Bacteria</taxon>
        <taxon>Pseudomonadati</taxon>
        <taxon>Pseudomonadota</taxon>
        <taxon>Alphaproteobacteria</taxon>
        <taxon>Caulobacterales</taxon>
        <taxon>Caulobacteraceae</taxon>
        <taxon>Brevundimonas</taxon>
    </lineage>
</organism>
<keyword evidence="3" id="KW-1185">Reference proteome</keyword>
<evidence type="ECO:0000313" key="2">
    <source>
        <dbReference type="EMBL" id="VDC49359.1"/>
    </source>
</evidence>
<dbReference type="Proteomes" id="UP000289220">
    <property type="component" value="Unassembled WGS sequence"/>
</dbReference>
<sequence>MLLGPFDEVGHDQEIAGEAHLLDDADLPFQPAPVFRLGHGGGDLAKAHLQPLARLVRQFVGLGPPCPRVEPRQNGRMGVDQEGAAPGDVDGVVAGLGQVGEQVAHRLGRLEPVFAGDAAAVFLAGEGAVGDAQQGVVRLGLGRLGVIDVIGRDQGRLVGVGPFDQTGLGPLFVLQPVTLQLDIEAVAEGGLHRRQGGRPLARLALGEQGIDRTVGAARQQDQPLGPRHDLVPGHARFGHFARVQIGRGRQGAQVAPPGLVLDQQDHGRGLGPAHGLVSADAEHRQGAGDDGLDPGVTGVLAELQRAEQIGPVGDGHGRHARVRRQLAQLARLDRAFQQRIGRADPQMDETLTVDRFAHWTSACRASEGRPRIILDRVSHHRPPEHRKPSAGPRDH</sequence>
<reference evidence="2 3" key="1">
    <citation type="submission" date="2018-11" db="EMBL/GenBank/DDBJ databases">
        <authorList>
            <person name="Peiro R."/>
            <person name="Begona"/>
            <person name="Cbmso G."/>
            <person name="Lopez M."/>
            <person name="Gonzalez S."/>
            <person name="Sacristan E."/>
            <person name="Castillo E."/>
        </authorList>
    </citation>
    <scope>NUCLEOTIDE SEQUENCE [LARGE SCALE GENOMIC DNA]</scope>
    <source>
        <strain evidence="2">Brev_genome</strain>
    </source>
</reference>
<name>A0A7Z8Y1W6_9CAUL</name>